<evidence type="ECO:0000256" key="5">
    <source>
        <dbReference type="ARBA" id="ARBA00022679"/>
    </source>
</evidence>
<dbReference type="PROSITE" id="PS00101">
    <property type="entry name" value="HEXAPEP_TRANSFERASES"/>
    <property type="match status" value="1"/>
</dbReference>
<dbReference type="Pfam" id="PF00132">
    <property type="entry name" value="Hexapep"/>
    <property type="match status" value="2"/>
</dbReference>
<feature type="domain" description="MobA-like NTP transferase" evidence="19">
    <location>
        <begin position="3"/>
        <end position="116"/>
    </location>
</feature>
<reference evidence="20" key="2">
    <citation type="submission" date="2020-09" db="EMBL/GenBank/DDBJ databases">
        <authorList>
            <person name="Sun Q."/>
            <person name="Kim S."/>
        </authorList>
    </citation>
    <scope>NUCLEOTIDE SEQUENCE</scope>
    <source>
        <strain evidence="20">KCTC 12711</strain>
    </source>
</reference>
<feature type="region of interest" description="Linker" evidence="18">
    <location>
        <begin position="217"/>
        <end position="237"/>
    </location>
</feature>
<comment type="catalytic activity">
    <reaction evidence="15 18">
        <text>alpha-D-glucosamine 1-phosphate + acetyl-CoA = N-acetyl-alpha-D-glucosamine 1-phosphate + CoA + H(+)</text>
        <dbReference type="Rhea" id="RHEA:13725"/>
        <dbReference type="ChEBI" id="CHEBI:15378"/>
        <dbReference type="ChEBI" id="CHEBI:57287"/>
        <dbReference type="ChEBI" id="CHEBI:57288"/>
        <dbReference type="ChEBI" id="CHEBI:57776"/>
        <dbReference type="ChEBI" id="CHEBI:58516"/>
        <dbReference type="EC" id="2.3.1.157"/>
    </reaction>
</comment>
<dbReference type="EC" id="2.3.1.157" evidence="18"/>
<evidence type="ECO:0000313" key="20">
    <source>
        <dbReference type="EMBL" id="GHA18615.1"/>
    </source>
</evidence>
<keyword evidence="21" id="KW-1185">Reference proteome</keyword>
<accession>A0A918S0H2</accession>
<dbReference type="InterPro" id="IPR011004">
    <property type="entry name" value="Trimer_LpxA-like_sf"/>
</dbReference>
<protein>
    <recommendedName>
        <fullName evidence="18">Bifunctional protein GlmU</fullName>
    </recommendedName>
    <domain>
        <recommendedName>
            <fullName evidence="18">UDP-N-acetylglucosamine pyrophosphorylase</fullName>
            <ecNumber evidence="18">2.7.7.23</ecNumber>
        </recommendedName>
        <alternativeName>
            <fullName evidence="18">N-acetylglucosamine-1-phosphate uridyltransferase</fullName>
        </alternativeName>
    </domain>
    <domain>
        <recommendedName>
            <fullName evidence="18">Glucosamine-1-phosphate N-acetyltransferase</fullName>
            <ecNumber evidence="18">2.3.1.157</ecNumber>
        </recommendedName>
    </domain>
</protein>
<feature type="binding site" evidence="18">
    <location>
        <position position="320"/>
    </location>
    <ligand>
        <name>UDP-N-acetyl-alpha-D-glucosamine</name>
        <dbReference type="ChEBI" id="CHEBI:57705"/>
    </ligand>
</feature>
<evidence type="ECO:0000256" key="14">
    <source>
        <dbReference type="ARBA" id="ARBA00023316"/>
    </source>
</evidence>
<keyword evidence="4 18" id="KW-0963">Cytoplasm</keyword>
<feature type="binding site" evidence="18">
    <location>
        <position position="156"/>
    </location>
    <ligand>
        <name>UDP-N-acetyl-alpha-D-glucosamine</name>
        <dbReference type="ChEBI" id="CHEBI:57705"/>
    </ligand>
</feature>
<dbReference type="CDD" id="cd02540">
    <property type="entry name" value="GT2_GlmU_N_bac"/>
    <property type="match status" value="1"/>
</dbReference>
<feature type="binding site" evidence="18">
    <location>
        <position position="141"/>
    </location>
    <ligand>
        <name>UDP-N-acetyl-alpha-D-glucosamine</name>
        <dbReference type="ChEBI" id="CHEBI:57705"/>
    </ligand>
</feature>
<evidence type="ECO:0000256" key="8">
    <source>
        <dbReference type="ARBA" id="ARBA00022737"/>
    </source>
</evidence>
<feature type="binding site" evidence="18">
    <location>
        <begin position="67"/>
        <end position="68"/>
    </location>
    <ligand>
        <name>UDP-N-acetyl-alpha-D-glucosamine</name>
        <dbReference type="ChEBI" id="CHEBI:57705"/>
    </ligand>
</feature>
<comment type="caution">
    <text evidence="18">Lacks conserved residue(s) required for the propagation of feature annotation.</text>
</comment>
<feature type="binding site" evidence="18">
    <location>
        <position position="367"/>
    </location>
    <ligand>
        <name>acetyl-CoA</name>
        <dbReference type="ChEBI" id="CHEBI:57288"/>
    </ligand>
</feature>
<feature type="region of interest" description="N-acetyltransferase" evidence="18">
    <location>
        <begin position="238"/>
        <end position="444"/>
    </location>
</feature>
<dbReference type="Pfam" id="PF12804">
    <property type="entry name" value="NTP_transf_3"/>
    <property type="match status" value="1"/>
</dbReference>
<feature type="binding site" evidence="18">
    <location>
        <begin position="373"/>
        <end position="374"/>
    </location>
    <ligand>
        <name>acetyl-CoA</name>
        <dbReference type="ChEBI" id="CHEBI:57288"/>
    </ligand>
</feature>
<evidence type="ECO:0000256" key="1">
    <source>
        <dbReference type="ARBA" id="ARBA00004496"/>
    </source>
</evidence>
<dbReference type="GO" id="GO:0000902">
    <property type="term" value="P:cell morphogenesis"/>
    <property type="evidence" value="ECO:0007669"/>
    <property type="project" value="UniProtKB-UniRule"/>
</dbReference>
<evidence type="ECO:0000256" key="17">
    <source>
        <dbReference type="ARBA" id="ARBA00049628"/>
    </source>
</evidence>
<dbReference type="InterPro" id="IPR050065">
    <property type="entry name" value="GlmU-like"/>
</dbReference>
<dbReference type="InterPro" id="IPR029044">
    <property type="entry name" value="Nucleotide-diphossugar_trans"/>
</dbReference>
<feature type="binding site" evidence="18">
    <location>
        <position position="410"/>
    </location>
    <ligand>
        <name>acetyl-CoA</name>
        <dbReference type="ChEBI" id="CHEBI:57288"/>
    </ligand>
</feature>
<dbReference type="PANTHER" id="PTHR43584:SF3">
    <property type="entry name" value="BIFUNCTIONAL PROTEIN GLMU"/>
    <property type="match status" value="1"/>
</dbReference>
<comment type="similarity">
    <text evidence="3 18">In the N-terminal section; belongs to the N-acetylglucosamine-1-phosphate uridyltransferase family.</text>
</comment>
<keyword evidence="5 18" id="KW-0808">Transferase</keyword>
<dbReference type="InterPro" id="IPR001451">
    <property type="entry name" value="Hexapep"/>
</dbReference>
<feature type="binding site" evidence="18">
    <location>
        <position position="364"/>
    </location>
    <ligand>
        <name>UDP-N-acetyl-alpha-D-glucosamine</name>
        <dbReference type="ChEBI" id="CHEBI:57705"/>
    </ligand>
</feature>
<dbReference type="GO" id="GO:0003977">
    <property type="term" value="F:UDP-N-acetylglucosamine diphosphorylase activity"/>
    <property type="evidence" value="ECO:0007669"/>
    <property type="project" value="UniProtKB-UniRule"/>
</dbReference>
<dbReference type="Gene3D" id="3.90.550.10">
    <property type="entry name" value="Spore Coat Polysaccharide Biosynthesis Protein SpsA, Chain A"/>
    <property type="match status" value="1"/>
</dbReference>
<dbReference type="GO" id="GO:0016020">
    <property type="term" value="C:membrane"/>
    <property type="evidence" value="ECO:0007669"/>
    <property type="project" value="GOC"/>
</dbReference>
<keyword evidence="14 18" id="KW-0961">Cell wall biogenesis/degradation</keyword>
<feature type="binding site" evidence="18">
    <location>
        <position position="214"/>
    </location>
    <ligand>
        <name>Mg(2+)</name>
        <dbReference type="ChEBI" id="CHEBI:18420"/>
    </ligand>
</feature>
<evidence type="ECO:0000256" key="13">
    <source>
        <dbReference type="ARBA" id="ARBA00023315"/>
    </source>
</evidence>
<keyword evidence="10 18" id="KW-0133">Cell shape</keyword>
<comment type="catalytic activity">
    <reaction evidence="16 18">
        <text>N-acetyl-alpha-D-glucosamine 1-phosphate + UTP + H(+) = UDP-N-acetyl-alpha-D-glucosamine + diphosphate</text>
        <dbReference type="Rhea" id="RHEA:13509"/>
        <dbReference type="ChEBI" id="CHEBI:15378"/>
        <dbReference type="ChEBI" id="CHEBI:33019"/>
        <dbReference type="ChEBI" id="CHEBI:46398"/>
        <dbReference type="ChEBI" id="CHEBI:57705"/>
        <dbReference type="ChEBI" id="CHEBI:57776"/>
        <dbReference type="EC" id="2.7.7.23"/>
    </reaction>
</comment>
<comment type="pathway">
    <text evidence="18">Nucleotide-sugar biosynthesis; UDP-N-acetyl-alpha-D-glucosamine biosynthesis; N-acetyl-alpha-D-glucosamine 1-phosphate from alpha-D-glucosamine 6-phosphate (route II): step 2/2.</text>
</comment>
<keyword evidence="12 18" id="KW-0511">Multifunctional enzyme</keyword>
<evidence type="ECO:0000256" key="6">
    <source>
        <dbReference type="ARBA" id="ARBA00022695"/>
    </source>
</evidence>
<evidence type="ECO:0000256" key="10">
    <source>
        <dbReference type="ARBA" id="ARBA00022960"/>
    </source>
</evidence>
<dbReference type="InterPro" id="IPR005882">
    <property type="entry name" value="Bifunctional_GlmU"/>
</dbReference>
<comment type="pathway">
    <text evidence="18">Nucleotide-sugar biosynthesis; UDP-N-acetyl-alpha-D-glucosamine biosynthesis; UDP-N-acetyl-alpha-D-glucosamine from N-acetyl-alpha-D-glucosamine 1-phosphate: step 1/1.</text>
</comment>
<evidence type="ECO:0000256" key="4">
    <source>
        <dbReference type="ARBA" id="ARBA00022490"/>
    </source>
</evidence>
<comment type="cofactor">
    <cofactor evidence="18">
        <name>Mg(2+)</name>
        <dbReference type="ChEBI" id="CHEBI:18420"/>
    </cofactor>
    <text evidence="18">Binds 1 Mg(2+) ion per subunit.</text>
</comment>
<evidence type="ECO:0000313" key="21">
    <source>
        <dbReference type="Proteomes" id="UP000614811"/>
    </source>
</evidence>
<evidence type="ECO:0000256" key="9">
    <source>
        <dbReference type="ARBA" id="ARBA00022842"/>
    </source>
</evidence>
<dbReference type="CDD" id="cd03353">
    <property type="entry name" value="LbH_GlmU_C"/>
    <property type="match status" value="1"/>
</dbReference>
<dbReference type="Proteomes" id="UP000614811">
    <property type="component" value="Unassembled WGS sequence"/>
</dbReference>
<feature type="binding site" evidence="18">
    <location>
        <position position="126"/>
    </location>
    <ligand>
        <name>UDP-N-acetyl-alpha-D-glucosamine</name>
        <dbReference type="ChEBI" id="CHEBI:57705"/>
    </ligand>
</feature>
<dbReference type="EC" id="2.7.7.23" evidence="18"/>
<evidence type="ECO:0000256" key="16">
    <source>
        <dbReference type="ARBA" id="ARBA00048493"/>
    </source>
</evidence>
<comment type="pathway">
    <text evidence="18">Bacterial outer membrane biogenesis; LPS lipid A biosynthesis.</text>
</comment>
<feature type="binding site" evidence="18">
    <location>
        <position position="338"/>
    </location>
    <ligand>
        <name>UDP-N-acetyl-alpha-D-glucosamine</name>
        <dbReference type="ChEBI" id="CHEBI:57705"/>
    </ligand>
</feature>
<feature type="active site" description="Proton acceptor" evidence="18">
    <location>
        <position position="350"/>
    </location>
</feature>
<comment type="function">
    <text evidence="17 18">Catalyzes the last two sequential reactions in the de novo biosynthetic pathway for UDP-N-acetylglucosamine (UDP-GlcNAc). The C-terminal domain catalyzes the transfer of acetyl group from acetyl coenzyme A to glucosamine-1-phosphate (GlcN-1-P) to produce N-acetylglucosamine-1-phosphate (GlcNAc-1-P), which is converted into UDP-GlcNAc by the transfer of uridine 5-monophosphate (from uridine 5-triphosphate), a reaction catalyzed by the N-terminal domain.</text>
</comment>
<evidence type="ECO:0000256" key="12">
    <source>
        <dbReference type="ARBA" id="ARBA00023268"/>
    </source>
</evidence>
<keyword evidence="11 18" id="KW-0573">Peptidoglycan synthesis</keyword>
<reference evidence="20" key="1">
    <citation type="journal article" date="2014" name="Int. J. Syst. Evol. Microbiol.">
        <title>Complete genome sequence of Corynebacterium casei LMG S-19264T (=DSM 44701T), isolated from a smear-ripened cheese.</title>
        <authorList>
            <consortium name="US DOE Joint Genome Institute (JGI-PGF)"/>
            <person name="Walter F."/>
            <person name="Albersmeier A."/>
            <person name="Kalinowski J."/>
            <person name="Ruckert C."/>
        </authorList>
    </citation>
    <scope>NUCLEOTIDE SEQUENCE</scope>
    <source>
        <strain evidence="20">KCTC 12711</strain>
    </source>
</reference>
<dbReference type="InterPro" id="IPR038009">
    <property type="entry name" value="GlmU_C_LbH"/>
</dbReference>
<dbReference type="GO" id="GO:0000287">
    <property type="term" value="F:magnesium ion binding"/>
    <property type="evidence" value="ECO:0007669"/>
    <property type="project" value="UniProtKB-UniRule"/>
</dbReference>
<feature type="binding site" evidence="18">
    <location>
        <position position="427"/>
    </location>
    <ligand>
        <name>acetyl-CoA</name>
        <dbReference type="ChEBI" id="CHEBI:57288"/>
    </ligand>
</feature>
<comment type="subunit">
    <text evidence="18">Homotrimer.</text>
</comment>
<keyword evidence="8 18" id="KW-0677">Repeat</keyword>
<gene>
    <name evidence="18 20" type="primary">glmU</name>
    <name evidence="20" type="ORF">GCM10008090_30270</name>
</gene>
<evidence type="ECO:0000256" key="15">
    <source>
        <dbReference type="ARBA" id="ARBA00048247"/>
    </source>
</evidence>
<dbReference type="GO" id="GO:0009252">
    <property type="term" value="P:peptidoglycan biosynthetic process"/>
    <property type="evidence" value="ECO:0007669"/>
    <property type="project" value="UniProtKB-UniRule"/>
</dbReference>
<dbReference type="GO" id="GO:0019134">
    <property type="term" value="F:glucosamine-1-phosphate N-acetyltransferase activity"/>
    <property type="evidence" value="ECO:0007669"/>
    <property type="project" value="UniProtKB-UniRule"/>
</dbReference>
<evidence type="ECO:0000256" key="7">
    <source>
        <dbReference type="ARBA" id="ARBA00022723"/>
    </source>
</evidence>
<dbReference type="AlphaFoldDB" id="A0A918S0H2"/>
<comment type="similarity">
    <text evidence="2 18">In the C-terminal section; belongs to the transferase hexapeptide repeat family.</text>
</comment>
<dbReference type="SUPFAM" id="SSF51161">
    <property type="entry name" value="Trimeric LpxA-like enzymes"/>
    <property type="match status" value="1"/>
</dbReference>
<evidence type="ECO:0000259" key="19">
    <source>
        <dbReference type="Pfam" id="PF12804"/>
    </source>
</evidence>
<keyword evidence="13 18" id="KW-0012">Acyltransferase</keyword>
<dbReference type="GO" id="GO:0005737">
    <property type="term" value="C:cytoplasm"/>
    <property type="evidence" value="ECO:0007669"/>
    <property type="project" value="UniProtKB-SubCell"/>
</dbReference>
<dbReference type="NCBIfam" id="TIGR01173">
    <property type="entry name" value="glmU"/>
    <property type="match status" value="1"/>
</dbReference>
<keyword evidence="7 18" id="KW-0479">Metal-binding</keyword>
<organism evidence="20 21">
    <name type="scientific">Arenicella chitinivorans</name>
    <dbReference type="NCBI Taxonomy" id="1329800"/>
    <lineage>
        <taxon>Bacteria</taxon>
        <taxon>Pseudomonadati</taxon>
        <taxon>Pseudomonadota</taxon>
        <taxon>Gammaproteobacteria</taxon>
        <taxon>Arenicellales</taxon>
        <taxon>Arenicellaceae</taxon>
        <taxon>Arenicella</taxon>
    </lineage>
</organism>
<feature type="binding site" evidence="18">
    <location>
        <position position="392"/>
    </location>
    <ligand>
        <name>acetyl-CoA</name>
        <dbReference type="ChEBI" id="CHEBI:57288"/>
    </ligand>
</feature>
<dbReference type="GO" id="GO:0009245">
    <property type="term" value="P:lipid A biosynthetic process"/>
    <property type="evidence" value="ECO:0007669"/>
    <property type="project" value="UniProtKB-UniRule"/>
</dbReference>
<evidence type="ECO:0000256" key="2">
    <source>
        <dbReference type="ARBA" id="ARBA00007707"/>
    </source>
</evidence>
<feature type="binding site" evidence="18">
    <location>
        <position position="91"/>
    </location>
    <ligand>
        <name>Mg(2+)</name>
        <dbReference type="ChEBI" id="CHEBI:18420"/>
    </ligand>
</feature>
<feature type="binding site" evidence="18">
    <location>
        <position position="7"/>
    </location>
    <ligand>
        <name>UDP-N-acetyl-alpha-D-glucosamine</name>
        <dbReference type="ChEBI" id="CHEBI:57705"/>
    </ligand>
</feature>
<comment type="caution">
    <text evidence="20">The sequence shown here is derived from an EMBL/GenBank/DDBJ whole genome shotgun (WGS) entry which is preliminary data.</text>
</comment>
<evidence type="ECO:0000256" key="18">
    <source>
        <dbReference type="HAMAP-Rule" id="MF_01631"/>
    </source>
</evidence>
<dbReference type="GO" id="GO:0006048">
    <property type="term" value="P:UDP-N-acetylglucosamine biosynthetic process"/>
    <property type="evidence" value="ECO:0007669"/>
    <property type="project" value="InterPro"/>
</dbReference>
<evidence type="ECO:0000256" key="11">
    <source>
        <dbReference type="ARBA" id="ARBA00022984"/>
    </source>
</evidence>
<dbReference type="GO" id="GO:0008360">
    <property type="term" value="P:regulation of cell shape"/>
    <property type="evidence" value="ECO:0007669"/>
    <property type="project" value="UniProtKB-KW"/>
</dbReference>
<feature type="binding site" evidence="18">
    <location>
        <position position="62"/>
    </location>
    <ligand>
        <name>UDP-N-acetyl-alpha-D-glucosamine</name>
        <dbReference type="ChEBI" id="CHEBI:57705"/>
    </ligand>
</feature>
<dbReference type="InterPro" id="IPR025877">
    <property type="entry name" value="MobA-like_NTP_Trfase"/>
</dbReference>
<evidence type="ECO:0000256" key="3">
    <source>
        <dbReference type="ARBA" id="ARBA00007947"/>
    </source>
</evidence>
<dbReference type="PANTHER" id="PTHR43584">
    <property type="entry name" value="NUCLEOTIDYL TRANSFERASE"/>
    <property type="match status" value="1"/>
</dbReference>
<keyword evidence="6 18" id="KW-0548">Nucleotidyltransferase</keyword>
<sequence length="444" mass="47710">MNSDLPKVLHQIAGQSLLAHVLNSAFTLGPDCIHVVVGHQKQQVIDAFVHHPQKQQLNWVEQTEQLGTGHAVSTAMPDIPDNAHVLMLTADVPLIQAHTLRALVSAMAHAPLALLTAEVRNPFGLGRITRDTSGNITGIVEQKDATESQRTIREINSGILCARSLDLARWLQQIGNQNAQKEYYLTDIVALAHDEGAPVFGTQPDSEAEIMGINTRVQLAEVERLFQQSTAESLMLSGVTMLDPARVDIRGDVIIGRDTVVDINVVIEGPTHIGRNVKIGPNCVIKASRLADNVTIHANTVIEEAELYSGVNAGPFARLRPGTVLHDNVRIGNFVETKNAQLSTGAKVNHLSYVGDALVGSNTNIGAGVITCNYDGANKHQTVIGNDVFVGSDSQLVAPVTIGDEATIGAGSTITSDVERGKLAISRGRQRQISGWQRPSKDKQ</sequence>
<comment type="subcellular location">
    <subcellularLocation>
        <location evidence="1 18">Cytoplasm</location>
    </subcellularLocation>
</comment>
<proteinExistence type="inferred from homology"/>
<dbReference type="GO" id="GO:0071555">
    <property type="term" value="P:cell wall organization"/>
    <property type="evidence" value="ECO:0007669"/>
    <property type="project" value="UniProtKB-KW"/>
</dbReference>
<feature type="binding site" evidence="18">
    <location>
        <position position="353"/>
    </location>
    <ligand>
        <name>UDP-N-acetyl-alpha-D-glucosamine</name>
        <dbReference type="ChEBI" id="CHEBI:57705"/>
    </ligand>
</feature>
<dbReference type="HAMAP" id="MF_01631">
    <property type="entry name" value="GlmU"/>
    <property type="match status" value="1"/>
</dbReference>
<name>A0A918S0H2_9GAMM</name>
<feature type="binding site" evidence="18">
    <location>
        <position position="214"/>
    </location>
    <ligand>
        <name>UDP-N-acetyl-alpha-D-glucosamine</name>
        <dbReference type="ChEBI" id="CHEBI:57705"/>
    </ligand>
</feature>
<feature type="region of interest" description="Pyrophosphorylase" evidence="18">
    <location>
        <begin position="1"/>
        <end position="216"/>
    </location>
</feature>
<dbReference type="InterPro" id="IPR018357">
    <property type="entry name" value="Hexapep_transf_CS"/>
</dbReference>
<dbReference type="Gene3D" id="2.160.10.10">
    <property type="entry name" value="Hexapeptide repeat proteins"/>
    <property type="match status" value="1"/>
</dbReference>
<dbReference type="SUPFAM" id="SSF53448">
    <property type="entry name" value="Nucleotide-diphospho-sugar transferases"/>
    <property type="match status" value="1"/>
</dbReference>
<keyword evidence="9 18" id="KW-0460">Magnesium</keyword>
<dbReference type="EMBL" id="BMXA01000007">
    <property type="protein sequence ID" value="GHA18615.1"/>
    <property type="molecule type" value="Genomic_DNA"/>
</dbReference>